<gene>
    <name evidence="2" type="ORF">SPLIT_LOCUS6523</name>
</gene>
<evidence type="ECO:0000313" key="3">
    <source>
        <dbReference type="Proteomes" id="UP001153321"/>
    </source>
</evidence>
<dbReference type="Proteomes" id="UP001153321">
    <property type="component" value="Chromosome 22"/>
</dbReference>
<dbReference type="AlphaFoldDB" id="A0A9P0I702"/>
<dbReference type="EMBL" id="LR824553">
    <property type="protein sequence ID" value="CAH1641167.1"/>
    <property type="molecule type" value="Genomic_DNA"/>
</dbReference>
<proteinExistence type="predicted"/>
<protein>
    <submittedName>
        <fullName evidence="2">Uncharacterized protein</fullName>
    </submittedName>
</protein>
<organism evidence="2 3">
    <name type="scientific">Spodoptera littoralis</name>
    <name type="common">Egyptian cotton leafworm</name>
    <dbReference type="NCBI Taxonomy" id="7109"/>
    <lineage>
        <taxon>Eukaryota</taxon>
        <taxon>Metazoa</taxon>
        <taxon>Ecdysozoa</taxon>
        <taxon>Arthropoda</taxon>
        <taxon>Hexapoda</taxon>
        <taxon>Insecta</taxon>
        <taxon>Pterygota</taxon>
        <taxon>Neoptera</taxon>
        <taxon>Endopterygota</taxon>
        <taxon>Lepidoptera</taxon>
        <taxon>Glossata</taxon>
        <taxon>Ditrysia</taxon>
        <taxon>Noctuoidea</taxon>
        <taxon>Noctuidae</taxon>
        <taxon>Amphipyrinae</taxon>
        <taxon>Spodoptera</taxon>
    </lineage>
</organism>
<keyword evidence="3" id="KW-1185">Reference proteome</keyword>
<name>A0A9P0I702_SPOLI</name>
<sequence length="308" mass="32286">MSKNAFGGECFLAAAAIVGSSIPKASRAPDGKFSLSGFSPAMYRVLVVSSKEFAGRSTVSERAILNSEEAASYRSRNTRRPHATAAHGPSMESLLMPLSRCGGAESGSGTGVAGSAARRSGARRSAEPSASSPACSSTPPRASSARPPAASTPPTPAARARQRPAHFYPHCAAQRVQPVLATNSDGVGRDVERGVRRRGQGGEVQRRVAERGGLRLRGLQARQPRAALRQARAHHRHAAALARLQLHHKGPVGLVVRQVLGLGGHEPAAQLPAAAAQHEPLVRHARAHALAAAVRPYDQQSFILRSIG</sequence>
<accession>A0A9P0I702</accession>
<evidence type="ECO:0000313" key="2">
    <source>
        <dbReference type="EMBL" id="CAH1641167.1"/>
    </source>
</evidence>
<evidence type="ECO:0000256" key="1">
    <source>
        <dbReference type="SAM" id="MobiDB-lite"/>
    </source>
</evidence>
<reference evidence="2" key="1">
    <citation type="submission" date="2022-02" db="EMBL/GenBank/DDBJ databases">
        <authorList>
            <person name="King R."/>
        </authorList>
    </citation>
    <scope>NUCLEOTIDE SEQUENCE</scope>
</reference>
<feature type="region of interest" description="Disordered" evidence="1">
    <location>
        <begin position="70"/>
        <end position="162"/>
    </location>
</feature>
<feature type="compositionally biased region" description="Low complexity" evidence="1">
    <location>
        <begin position="127"/>
        <end position="149"/>
    </location>
</feature>